<evidence type="ECO:0008006" key="5">
    <source>
        <dbReference type="Google" id="ProtNLM"/>
    </source>
</evidence>
<evidence type="ECO:0000256" key="1">
    <source>
        <dbReference type="SAM" id="MobiDB-lite"/>
    </source>
</evidence>
<feature type="transmembrane region" description="Helical" evidence="2">
    <location>
        <begin position="168"/>
        <end position="192"/>
    </location>
</feature>
<gene>
    <name evidence="3" type="ORF">LTR77_005788</name>
</gene>
<feature type="transmembrane region" description="Helical" evidence="2">
    <location>
        <begin position="123"/>
        <end position="148"/>
    </location>
</feature>
<reference evidence="3 4" key="1">
    <citation type="submission" date="2023-08" db="EMBL/GenBank/DDBJ databases">
        <title>Black Yeasts Isolated from many extreme environments.</title>
        <authorList>
            <person name="Coleine C."/>
            <person name="Stajich J.E."/>
            <person name="Selbmann L."/>
        </authorList>
    </citation>
    <scope>NUCLEOTIDE SEQUENCE [LARGE SCALE GENOMIC DNA]</scope>
    <source>
        <strain evidence="3 4">CCFEE 5935</strain>
    </source>
</reference>
<feature type="transmembrane region" description="Helical" evidence="2">
    <location>
        <begin position="328"/>
        <end position="349"/>
    </location>
</feature>
<evidence type="ECO:0000313" key="4">
    <source>
        <dbReference type="Proteomes" id="UP001337655"/>
    </source>
</evidence>
<feature type="transmembrane region" description="Helical" evidence="2">
    <location>
        <begin position="289"/>
        <end position="316"/>
    </location>
</feature>
<proteinExistence type="predicted"/>
<dbReference type="GeneID" id="89927129"/>
<accession>A0AAV9PDQ3</accession>
<organism evidence="3 4">
    <name type="scientific">Saxophila tyrrhenica</name>
    <dbReference type="NCBI Taxonomy" id="1690608"/>
    <lineage>
        <taxon>Eukaryota</taxon>
        <taxon>Fungi</taxon>
        <taxon>Dikarya</taxon>
        <taxon>Ascomycota</taxon>
        <taxon>Pezizomycotina</taxon>
        <taxon>Dothideomycetes</taxon>
        <taxon>Dothideomycetidae</taxon>
        <taxon>Mycosphaerellales</taxon>
        <taxon>Extremaceae</taxon>
        <taxon>Saxophila</taxon>
    </lineage>
</organism>
<keyword evidence="2" id="KW-0472">Membrane</keyword>
<dbReference type="AlphaFoldDB" id="A0AAV9PDQ3"/>
<sequence length="403" mass="45583">MNRSNTFKPEREPLQHTDTLQLNDRKVHGPVSFLNPTQARFNPVNPSEDSQTARPSDVVPRTQTQRPGEAQVANAGYQWTSRNNRKGRHTLVYNQSDDSDAVYTIPRATNSIKEVLKVMFRMFTYFPVWDISYLVAIIFTFGSLIWILNALFTFLPYTNPSSQFPGEIVYGGGITAFIGCLVFEIGCALLMLEAINENRVGCFGWALEQVYDDYWSPGNRRDSTHVFPSIAHCFHHQQNRKNFLGLPPELARTRTSGMSVQFDTRLDGEKSWIWFPSRRELRSHYFRDLGFLACPCLFVGMNVFCIAGLLGLPGIYSHLDTPAKVNGAYWIPQIIGGSGFAIGGLLFTIETQRRWWLPAPGVLGWHIGFWSLVGGVGFTIGPTFGLWAEDKHWAAYQANCSFF</sequence>
<keyword evidence="2" id="KW-1133">Transmembrane helix</keyword>
<dbReference type="EMBL" id="JAVRRT010000008">
    <property type="protein sequence ID" value="KAK5169810.1"/>
    <property type="molecule type" value="Genomic_DNA"/>
</dbReference>
<keyword evidence="4" id="KW-1185">Reference proteome</keyword>
<feature type="region of interest" description="Disordered" evidence="1">
    <location>
        <begin position="29"/>
        <end position="73"/>
    </location>
</feature>
<feature type="transmembrane region" description="Helical" evidence="2">
    <location>
        <begin position="361"/>
        <end position="380"/>
    </location>
</feature>
<comment type="caution">
    <text evidence="3">The sequence shown here is derived from an EMBL/GenBank/DDBJ whole genome shotgun (WGS) entry which is preliminary data.</text>
</comment>
<feature type="compositionally biased region" description="Polar residues" evidence="1">
    <location>
        <begin position="34"/>
        <end position="54"/>
    </location>
</feature>
<keyword evidence="2" id="KW-0812">Transmembrane</keyword>
<name>A0AAV9PDQ3_9PEZI</name>
<evidence type="ECO:0000256" key="2">
    <source>
        <dbReference type="SAM" id="Phobius"/>
    </source>
</evidence>
<evidence type="ECO:0000313" key="3">
    <source>
        <dbReference type="EMBL" id="KAK5169810.1"/>
    </source>
</evidence>
<dbReference type="RefSeq" id="XP_064659156.1">
    <property type="nucleotide sequence ID" value="XM_064803031.1"/>
</dbReference>
<dbReference type="Proteomes" id="UP001337655">
    <property type="component" value="Unassembled WGS sequence"/>
</dbReference>
<protein>
    <recommendedName>
        <fullName evidence="5">Integral membrane protein</fullName>
    </recommendedName>
</protein>